<dbReference type="KEGG" id="gtr:GLOTRDRAFT_123703"/>
<reference evidence="1 2" key="1">
    <citation type="journal article" date="2012" name="Science">
        <title>The Paleozoic origin of enzymatic lignin decomposition reconstructed from 31 fungal genomes.</title>
        <authorList>
            <person name="Floudas D."/>
            <person name="Binder M."/>
            <person name="Riley R."/>
            <person name="Barry K."/>
            <person name="Blanchette R.A."/>
            <person name="Henrissat B."/>
            <person name="Martinez A.T."/>
            <person name="Otillar R."/>
            <person name="Spatafora J.W."/>
            <person name="Yadav J.S."/>
            <person name="Aerts A."/>
            <person name="Benoit I."/>
            <person name="Boyd A."/>
            <person name="Carlson A."/>
            <person name="Copeland A."/>
            <person name="Coutinho P.M."/>
            <person name="de Vries R.P."/>
            <person name="Ferreira P."/>
            <person name="Findley K."/>
            <person name="Foster B."/>
            <person name="Gaskell J."/>
            <person name="Glotzer D."/>
            <person name="Gorecki P."/>
            <person name="Heitman J."/>
            <person name="Hesse C."/>
            <person name="Hori C."/>
            <person name="Igarashi K."/>
            <person name="Jurgens J.A."/>
            <person name="Kallen N."/>
            <person name="Kersten P."/>
            <person name="Kohler A."/>
            <person name="Kuees U."/>
            <person name="Kumar T.K.A."/>
            <person name="Kuo A."/>
            <person name="LaButti K."/>
            <person name="Larrondo L.F."/>
            <person name="Lindquist E."/>
            <person name="Ling A."/>
            <person name="Lombard V."/>
            <person name="Lucas S."/>
            <person name="Lundell T."/>
            <person name="Martin R."/>
            <person name="McLaughlin D.J."/>
            <person name="Morgenstern I."/>
            <person name="Morin E."/>
            <person name="Murat C."/>
            <person name="Nagy L.G."/>
            <person name="Nolan M."/>
            <person name="Ohm R.A."/>
            <person name="Patyshakuliyeva A."/>
            <person name="Rokas A."/>
            <person name="Ruiz-Duenas F.J."/>
            <person name="Sabat G."/>
            <person name="Salamov A."/>
            <person name="Samejima M."/>
            <person name="Schmutz J."/>
            <person name="Slot J.C."/>
            <person name="St John F."/>
            <person name="Stenlid J."/>
            <person name="Sun H."/>
            <person name="Sun S."/>
            <person name="Syed K."/>
            <person name="Tsang A."/>
            <person name="Wiebenga A."/>
            <person name="Young D."/>
            <person name="Pisabarro A."/>
            <person name="Eastwood D.C."/>
            <person name="Martin F."/>
            <person name="Cullen D."/>
            <person name="Grigoriev I.V."/>
            <person name="Hibbett D.S."/>
        </authorList>
    </citation>
    <scope>NUCLEOTIDE SEQUENCE [LARGE SCALE GENOMIC DNA]</scope>
    <source>
        <strain evidence="1 2">ATCC 11539</strain>
    </source>
</reference>
<organism evidence="1 2">
    <name type="scientific">Gloeophyllum trabeum (strain ATCC 11539 / FP-39264 / Madison 617)</name>
    <name type="common">Brown rot fungus</name>
    <dbReference type="NCBI Taxonomy" id="670483"/>
    <lineage>
        <taxon>Eukaryota</taxon>
        <taxon>Fungi</taxon>
        <taxon>Dikarya</taxon>
        <taxon>Basidiomycota</taxon>
        <taxon>Agaricomycotina</taxon>
        <taxon>Agaricomycetes</taxon>
        <taxon>Gloeophyllales</taxon>
        <taxon>Gloeophyllaceae</taxon>
        <taxon>Gloeophyllum</taxon>
    </lineage>
</organism>
<dbReference type="HOGENOM" id="CLU_1133680_0_0_1"/>
<dbReference type="GeneID" id="19300980"/>
<evidence type="ECO:0000313" key="1">
    <source>
        <dbReference type="EMBL" id="EPQ59947.1"/>
    </source>
</evidence>
<sequence>MASPRSTEGSGPVSGCPSVLVESSRSAGYTCSLGCAGRFAVLTRHAVVKARTLKRQRVPGTGTRQASHGWSMTPPVPWLRKASRFPSAHAGRSDPFARRCGRGRDADEGPFLRGAAIGGNPDRAAVWLAVAEIQTAFSSTIGAVDGGVNSIVSSWGGGGRTPRFEFQRRGSPLSYGSRLRAGRRDVTGVWAHGQARFEVACAIAGRFGEPKLAVTVHWVPGVLLGSTDRVSGSRAKVEDRGWLFG</sequence>
<dbReference type="RefSeq" id="XP_007860455.1">
    <property type="nucleotide sequence ID" value="XM_007862264.1"/>
</dbReference>
<keyword evidence="2" id="KW-1185">Reference proteome</keyword>
<evidence type="ECO:0000313" key="2">
    <source>
        <dbReference type="Proteomes" id="UP000030669"/>
    </source>
</evidence>
<dbReference type="Proteomes" id="UP000030669">
    <property type="component" value="Unassembled WGS sequence"/>
</dbReference>
<protein>
    <submittedName>
        <fullName evidence="1">Uncharacterized protein</fullName>
    </submittedName>
</protein>
<gene>
    <name evidence="1" type="ORF">GLOTRDRAFT_123703</name>
</gene>
<dbReference type="EMBL" id="KB469296">
    <property type="protein sequence ID" value="EPQ59947.1"/>
    <property type="molecule type" value="Genomic_DNA"/>
</dbReference>
<proteinExistence type="predicted"/>
<accession>S7QKN2</accession>
<dbReference type="AlphaFoldDB" id="S7QKN2"/>
<name>S7QKN2_GLOTA</name>